<evidence type="ECO:0000313" key="3">
    <source>
        <dbReference type="Proteomes" id="UP000672039"/>
    </source>
</evidence>
<organism evidence="2 3">
    <name type="scientific">Thiothrix litoralis</name>
    <dbReference type="NCBI Taxonomy" id="2891210"/>
    <lineage>
        <taxon>Bacteria</taxon>
        <taxon>Pseudomonadati</taxon>
        <taxon>Pseudomonadota</taxon>
        <taxon>Gammaproteobacteria</taxon>
        <taxon>Thiotrichales</taxon>
        <taxon>Thiotrichaceae</taxon>
        <taxon>Thiothrix</taxon>
    </lineage>
</organism>
<evidence type="ECO:0008006" key="4">
    <source>
        <dbReference type="Google" id="ProtNLM"/>
    </source>
</evidence>
<proteinExistence type="predicted"/>
<feature type="chain" id="PRO_5045619859" description="P pilus assembly protein, chaperone PapD" evidence="1">
    <location>
        <begin position="20"/>
        <end position="266"/>
    </location>
</feature>
<protein>
    <recommendedName>
        <fullName evidence="4">P pilus assembly protein, chaperone PapD</fullName>
    </recommendedName>
</protein>
<reference evidence="2 3" key="1">
    <citation type="submission" date="2021-04" db="EMBL/GenBank/DDBJ databases">
        <title>Genomics, taxonomy and metabolism of representatives of sulfur bacteria of the genus Thiothrix: Thiothrix fructosivorans QT, Thiothrix unzii A1T and three new species, Thiothrix subterranea sp. nov., Thiothrix litoralis sp. nov. and 'Candidatus Thiothrix anitrata' sp. nov.</title>
        <authorList>
            <person name="Ravin N.V."/>
            <person name="Smolyakov D."/>
            <person name="Rudenko T.S."/>
            <person name="Mardanov A.V."/>
            <person name="Beletsky A.V."/>
            <person name="Markov N.D."/>
            <person name="Fomenkov A.I."/>
            <person name="Roberts R.J."/>
            <person name="Karnachuk O.V."/>
            <person name="Novikov A."/>
            <person name="Grabovich M.Y."/>
        </authorList>
    </citation>
    <scope>NUCLEOTIDE SEQUENCE [LARGE SCALE GENOMIC DNA]</scope>
    <source>
        <strain evidence="2 3">AS</strain>
    </source>
</reference>
<keyword evidence="1" id="KW-0732">Signal</keyword>
<evidence type="ECO:0000256" key="1">
    <source>
        <dbReference type="SAM" id="SignalP"/>
    </source>
</evidence>
<evidence type="ECO:0000313" key="2">
    <source>
        <dbReference type="EMBL" id="QTR48461.1"/>
    </source>
</evidence>
<dbReference type="EMBL" id="CP072801">
    <property type="protein sequence ID" value="QTR48461.1"/>
    <property type="molecule type" value="Genomic_DNA"/>
</dbReference>
<keyword evidence="3" id="KW-1185">Reference proteome</keyword>
<feature type="signal peptide" evidence="1">
    <location>
        <begin position="1"/>
        <end position="19"/>
    </location>
</feature>
<dbReference type="Proteomes" id="UP000672039">
    <property type="component" value="Chromosome"/>
</dbReference>
<sequence>MGLLMAGFASVLATSAVNAGSFEVAVSPSRFEVTANAGKRLGQSIEIQNVGATPTEVSLRTLDWTYSPDGNITYYDELLPNSCRPWVTLERPSLTVAAKNKKSFRFQLDVPANAPRGECRFMVAVEGVEPAHKALIESAGASLSLPVSGRIAVAVYVAVNGAEPQLQMKQVSVQNIKGKRTPVAVVTNTGDGHGRLEGALSATDAKGQSLELIPEGTPILPGQTRTLPLTPQGADKQPVPAVAFPLSSNGTLDWDNGSFKVDAVFQ</sequence>
<accession>A0ABX7WXD8</accession>
<gene>
    <name evidence="2" type="ORF">J9253_16950</name>
</gene>
<name>A0ABX7WXD8_9GAMM</name>